<evidence type="ECO:0000313" key="4">
    <source>
        <dbReference type="EMBL" id="HJF80863.1"/>
    </source>
</evidence>
<dbReference type="InterPro" id="IPR032149">
    <property type="entry name" value="DUF4988"/>
</dbReference>
<reference evidence="4" key="2">
    <citation type="submission" date="2021-09" db="EMBL/GenBank/DDBJ databases">
        <authorList>
            <person name="Gilroy R."/>
        </authorList>
    </citation>
    <scope>NUCLEOTIDE SEQUENCE</scope>
    <source>
        <strain evidence="4">9794</strain>
    </source>
</reference>
<reference evidence="4" key="1">
    <citation type="journal article" date="2021" name="PeerJ">
        <title>Extensive microbial diversity within the chicken gut microbiome revealed by metagenomics and culture.</title>
        <authorList>
            <person name="Gilroy R."/>
            <person name="Ravi A."/>
            <person name="Getino M."/>
            <person name="Pursley I."/>
            <person name="Horton D.L."/>
            <person name="Alikhan N.F."/>
            <person name="Baker D."/>
            <person name="Gharbi K."/>
            <person name="Hall N."/>
            <person name="Watson M."/>
            <person name="Adriaenssens E.M."/>
            <person name="Foster-Nyarko E."/>
            <person name="Jarju S."/>
            <person name="Secka A."/>
            <person name="Antonio M."/>
            <person name="Oren A."/>
            <person name="Chaudhuri R.R."/>
            <person name="La Ragione R."/>
            <person name="Hildebrand F."/>
            <person name="Pallen M.J."/>
        </authorList>
    </citation>
    <scope>NUCLEOTIDE SEQUENCE</scope>
    <source>
        <strain evidence="4">9794</strain>
    </source>
</reference>
<sequence>MKKLLYLFITCLSFIAFSSCDDRDEIRNDINDLNSRLDALDAQIDAYNKQIVAYQDMVLGQVYIKDYSRDEKTGNYVLTLSDGTAVTVYSGNPDNEMPQMYIADDGTWHYTQDGADYVLTDDAGNSITAWPVDGKNGVTPQISVDAEGYWQVSMDGGATWERLGGTTPIASPDMMLPSIFQSVTVSEDGKSMTFVVASTGESVTVPVGVEDSFGLTLTDGNALSVQAGQFVSVAIQQTNVKEIVIESTPLQVEVTETNLKVTAPAGLSGSYTLYLKVFSAEGYCKLVTVNVTVKLRV</sequence>
<evidence type="ECO:0000256" key="1">
    <source>
        <dbReference type="SAM" id="Coils"/>
    </source>
</evidence>
<proteinExistence type="predicted"/>
<protein>
    <submittedName>
        <fullName evidence="4">DUF4988 domain-containing protein</fullName>
    </submittedName>
</protein>
<feature type="chain" id="PRO_5037311481" evidence="2">
    <location>
        <begin position="19"/>
        <end position="297"/>
    </location>
</feature>
<dbReference type="PROSITE" id="PS51257">
    <property type="entry name" value="PROKAR_LIPOPROTEIN"/>
    <property type="match status" value="1"/>
</dbReference>
<keyword evidence="1" id="KW-0175">Coiled coil</keyword>
<feature type="coiled-coil region" evidence="1">
    <location>
        <begin position="23"/>
        <end position="57"/>
    </location>
</feature>
<dbReference type="Pfam" id="PF16378">
    <property type="entry name" value="DUF4988"/>
    <property type="match status" value="1"/>
</dbReference>
<dbReference type="AlphaFoldDB" id="A0A921HJV5"/>
<evidence type="ECO:0000256" key="2">
    <source>
        <dbReference type="SAM" id="SignalP"/>
    </source>
</evidence>
<feature type="domain" description="DUF4988" evidence="3">
    <location>
        <begin position="27"/>
        <end position="206"/>
    </location>
</feature>
<evidence type="ECO:0000313" key="5">
    <source>
        <dbReference type="Proteomes" id="UP000722357"/>
    </source>
</evidence>
<feature type="signal peptide" evidence="2">
    <location>
        <begin position="1"/>
        <end position="18"/>
    </location>
</feature>
<comment type="caution">
    <text evidence="4">The sequence shown here is derived from an EMBL/GenBank/DDBJ whole genome shotgun (WGS) entry which is preliminary data.</text>
</comment>
<dbReference type="EMBL" id="DYWE01000048">
    <property type="protein sequence ID" value="HJF80863.1"/>
    <property type="molecule type" value="Genomic_DNA"/>
</dbReference>
<dbReference type="Proteomes" id="UP000722357">
    <property type="component" value="Unassembled WGS sequence"/>
</dbReference>
<name>A0A921HJV5_9BACT</name>
<accession>A0A921HJV5</accession>
<dbReference type="SUPFAM" id="SSF110296">
    <property type="entry name" value="Oligoxyloglucan reducing end-specific cellobiohydrolase"/>
    <property type="match status" value="1"/>
</dbReference>
<gene>
    <name evidence="4" type="ORF">K8V40_04325</name>
</gene>
<organism evidence="4 5">
    <name type="scientific">Phocaeicola plebeius</name>
    <dbReference type="NCBI Taxonomy" id="310297"/>
    <lineage>
        <taxon>Bacteria</taxon>
        <taxon>Pseudomonadati</taxon>
        <taxon>Bacteroidota</taxon>
        <taxon>Bacteroidia</taxon>
        <taxon>Bacteroidales</taxon>
        <taxon>Bacteroidaceae</taxon>
        <taxon>Phocaeicola</taxon>
    </lineage>
</organism>
<keyword evidence="2" id="KW-0732">Signal</keyword>
<evidence type="ECO:0000259" key="3">
    <source>
        <dbReference type="Pfam" id="PF16378"/>
    </source>
</evidence>